<keyword evidence="2" id="KW-1185">Reference proteome</keyword>
<protein>
    <submittedName>
        <fullName evidence="1">Uncharacterized protein</fullName>
    </submittedName>
</protein>
<evidence type="ECO:0000313" key="1">
    <source>
        <dbReference type="EMBL" id="EJI86730.1"/>
    </source>
</evidence>
<organism evidence="1 2">
    <name type="scientific">Alishewanella aestuarii B11</name>
    <dbReference type="NCBI Taxonomy" id="1197174"/>
    <lineage>
        <taxon>Bacteria</taxon>
        <taxon>Pseudomonadati</taxon>
        <taxon>Pseudomonadota</taxon>
        <taxon>Gammaproteobacteria</taxon>
        <taxon>Alteromonadales</taxon>
        <taxon>Alteromonadaceae</taxon>
        <taxon>Alishewanella</taxon>
    </lineage>
</organism>
<dbReference type="Proteomes" id="UP000012043">
    <property type="component" value="Unassembled WGS sequence"/>
</dbReference>
<evidence type="ECO:0000313" key="2">
    <source>
        <dbReference type="Proteomes" id="UP000012043"/>
    </source>
</evidence>
<reference evidence="1 2" key="1">
    <citation type="journal article" date="2012" name="J. Bacteriol.">
        <title>Genome Sequence of Pectin-Degrading Alishewanella aestuarii Strain B11T, Isolated from Tidal Flat Sediment.</title>
        <authorList>
            <person name="Jung J."/>
            <person name="Choi S."/>
            <person name="Chun J."/>
            <person name="Park W."/>
        </authorList>
    </citation>
    <scope>NUCLEOTIDE SEQUENCE [LARGE SCALE GENOMIC DNA]</scope>
    <source>
        <strain evidence="1 2">B11</strain>
    </source>
</reference>
<name>J1YFJ0_9ALTE</name>
<accession>J1YFJ0</accession>
<comment type="caution">
    <text evidence="1">The sequence shown here is derived from an EMBL/GenBank/DDBJ whole genome shotgun (WGS) entry which is preliminary data.</text>
</comment>
<dbReference type="AlphaFoldDB" id="J1YFJ0"/>
<sequence length="55" mass="5746">MKNGGNADTEWIRANGKGLYVGVMQGGVVKISFCGHNSTCSRDTSTDGAKGKVIK</sequence>
<dbReference type="EMBL" id="ALAB01000002">
    <property type="protein sequence ID" value="EJI86730.1"/>
    <property type="molecule type" value="Genomic_DNA"/>
</dbReference>
<proteinExistence type="predicted"/>
<gene>
    <name evidence="1" type="ORF">AEST_02760</name>
</gene>
<dbReference type="PATRIC" id="fig|1197174.4.peg.271"/>